<keyword evidence="1" id="KW-0732">Signal</keyword>
<sequence length="162" mass="17344">MILSKKIQTLAVITLGMALLSSAGALAHGNEKPNTPALFVGENTAPAQAVKAFHQALRSGDAAAARAMLADDVLIVEGNGVERSADEYASHHMLADMKFMAAVQSETLEHKTKVLGNVAYSVSRTQLTGDYKDKPVDVVSKETLVLVDKGDGWKIVHVHWSH</sequence>
<evidence type="ECO:0000259" key="2">
    <source>
        <dbReference type="Pfam" id="PF14534"/>
    </source>
</evidence>
<dbReference type="Proteomes" id="UP001501169">
    <property type="component" value="Unassembled WGS sequence"/>
</dbReference>
<name>A0ABN1E702_9GAMM</name>
<dbReference type="SUPFAM" id="SSF54427">
    <property type="entry name" value="NTF2-like"/>
    <property type="match status" value="1"/>
</dbReference>
<gene>
    <name evidence="3" type="ORF">GCM10009098_30670</name>
</gene>
<dbReference type="Pfam" id="PF14534">
    <property type="entry name" value="DUF4440"/>
    <property type="match status" value="1"/>
</dbReference>
<dbReference type="RefSeq" id="WP_226767343.1">
    <property type="nucleotide sequence ID" value="NZ_BAAAEO010000004.1"/>
</dbReference>
<evidence type="ECO:0000313" key="4">
    <source>
        <dbReference type="Proteomes" id="UP001501169"/>
    </source>
</evidence>
<feature type="domain" description="DUF4440" evidence="2">
    <location>
        <begin position="48"/>
        <end position="155"/>
    </location>
</feature>
<dbReference type="Gene3D" id="3.10.450.50">
    <property type="match status" value="1"/>
</dbReference>
<evidence type="ECO:0000256" key="1">
    <source>
        <dbReference type="SAM" id="SignalP"/>
    </source>
</evidence>
<comment type="caution">
    <text evidence="3">The sequence shown here is derived from an EMBL/GenBank/DDBJ whole genome shotgun (WGS) entry which is preliminary data.</text>
</comment>
<evidence type="ECO:0000313" key="3">
    <source>
        <dbReference type="EMBL" id="GAA0560449.1"/>
    </source>
</evidence>
<protein>
    <recommendedName>
        <fullName evidence="2">DUF4440 domain-containing protein</fullName>
    </recommendedName>
</protein>
<reference evidence="3 4" key="1">
    <citation type="journal article" date="2019" name="Int. J. Syst. Evol. Microbiol.">
        <title>The Global Catalogue of Microorganisms (GCM) 10K type strain sequencing project: providing services to taxonomists for standard genome sequencing and annotation.</title>
        <authorList>
            <consortium name="The Broad Institute Genomics Platform"/>
            <consortium name="The Broad Institute Genome Sequencing Center for Infectious Disease"/>
            <person name="Wu L."/>
            <person name="Ma J."/>
        </authorList>
    </citation>
    <scope>NUCLEOTIDE SEQUENCE [LARGE SCALE GENOMIC DNA]</scope>
    <source>
        <strain evidence="3 4">JCM 14331</strain>
    </source>
</reference>
<dbReference type="InterPro" id="IPR027843">
    <property type="entry name" value="DUF4440"/>
</dbReference>
<proteinExistence type="predicted"/>
<dbReference type="InterPro" id="IPR032710">
    <property type="entry name" value="NTF2-like_dom_sf"/>
</dbReference>
<feature type="signal peptide" evidence="1">
    <location>
        <begin position="1"/>
        <end position="27"/>
    </location>
</feature>
<dbReference type="EMBL" id="BAAAEO010000004">
    <property type="protein sequence ID" value="GAA0560449.1"/>
    <property type="molecule type" value="Genomic_DNA"/>
</dbReference>
<feature type="chain" id="PRO_5047319104" description="DUF4440 domain-containing protein" evidence="1">
    <location>
        <begin position="28"/>
        <end position="162"/>
    </location>
</feature>
<keyword evidence="4" id="KW-1185">Reference proteome</keyword>
<accession>A0ABN1E702</accession>
<organism evidence="3 4">
    <name type="scientific">Rheinheimera aquimaris</name>
    <dbReference type="NCBI Taxonomy" id="412437"/>
    <lineage>
        <taxon>Bacteria</taxon>
        <taxon>Pseudomonadati</taxon>
        <taxon>Pseudomonadota</taxon>
        <taxon>Gammaproteobacteria</taxon>
        <taxon>Chromatiales</taxon>
        <taxon>Chromatiaceae</taxon>
        <taxon>Rheinheimera</taxon>
    </lineage>
</organism>